<feature type="transmembrane region" description="Helical" evidence="5">
    <location>
        <begin position="95"/>
        <end position="115"/>
    </location>
</feature>
<feature type="transmembrane region" description="Helical" evidence="5">
    <location>
        <begin position="319"/>
        <end position="337"/>
    </location>
</feature>
<keyword evidence="3 5" id="KW-1133">Transmembrane helix</keyword>
<protein>
    <submittedName>
        <fullName evidence="7">STAS domain-containing protein</fullName>
    </submittedName>
</protein>
<reference evidence="7 8" key="1">
    <citation type="submission" date="2020-04" db="EMBL/GenBank/DDBJ databases">
        <title>Genomic insights into acetone-butanol-ethanol (ABE) fermentation by sequencing solventogenic clostridia strains.</title>
        <authorList>
            <person name="Brown S."/>
        </authorList>
    </citation>
    <scope>NUCLEOTIDE SEQUENCE [LARGE SCALE GENOMIC DNA]</scope>
    <source>
        <strain evidence="7 8">DJ011</strain>
    </source>
</reference>
<feature type="transmembrane region" description="Helical" evidence="5">
    <location>
        <begin position="20"/>
        <end position="43"/>
    </location>
</feature>
<organism evidence="7 8">
    <name type="scientific">Clostridium tetanomorphum</name>
    <dbReference type="NCBI Taxonomy" id="1553"/>
    <lineage>
        <taxon>Bacteria</taxon>
        <taxon>Bacillati</taxon>
        <taxon>Bacillota</taxon>
        <taxon>Clostridia</taxon>
        <taxon>Eubacteriales</taxon>
        <taxon>Clostridiaceae</taxon>
        <taxon>Clostridium</taxon>
    </lineage>
</organism>
<evidence type="ECO:0000256" key="3">
    <source>
        <dbReference type="ARBA" id="ARBA00022989"/>
    </source>
</evidence>
<dbReference type="InterPro" id="IPR002645">
    <property type="entry name" value="STAS_dom"/>
</dbReference>
<feature type="transmembrane region" description="Helical" evidence="5">
    <location>
        <begin position="248"/>
        <end position="269"/>
    </location>
</feature>
<name>A0A923J161_CLOTT</name>
<dbReference type="Gene3D" id="3.30.750.24">
    <property type="entry name" value="STAS domain"/>
    <property type="match status" value="1"/>
</dbReference>
<keyword evidence="8" id="KW-1185">Reference proteome</keyword>
<dbReference type="InterPro" id="IPR011547">
    <property type="entry name" value="SLC26A/SulP_dom"/>
</dbReference>
<dbReference type="PROSITE" id="PS50801">
    <property type="entry name" value="STAS"/>
    <property type="match status" value="1"/>
</dbReference>
<feature type="transmembrane region" description="Helical" evidence="5">
    <location>
        <begin position="196"/>
        <end position="214"/>
    </location>
</feature>
<keyword evidence="4 5" id="KW-0472">Membrane</keyword>
<accession>A0A923J161</accession>
<evidence type="ECO:0000256" key="2">
    <source>
        <dbReference type="ARBA" id="ARBA00022692"/>
    </source>
</evidence>
<evidence type="ECO:0000313" key="8">
    <source>
        <dbReference type="Proteomes" id="UP000563151"/>
    </source>
</evidence>
<dbReference type="RefSeq" id="WP_173680533.1">
    <property type="nucleotide sequence ID" value="NZ_JAAZWO010000004.1"/>
</dbReference>
<dbReference type="EMBL" id="JAAZWO010000004">
    <property type="protein sequence ID" value="MBC2396998.1"/>
    <property type="molecule type" value="Genomic_DNA"/>
</dbReference>
<feature type="transmembrane region" description="Helical" evidence="5">
    <location>
        <begin position="380"/>
        <end position="408"/>
    </location>
</feature>
<dbReference type="Pfam" id="PF01740">
    <property type="entry name" value="STAS"/>
    <property type="match status" value="1"/>
</dbReference>
<dbReference type="AlphaFoldDB" id="A0A923J161"/>
<evidence type="ECO:0000256" key="1">
    <source>
        <dbReference type="ARBA" id="ARBA00004141"/>
    </source>
</evidence>
<feature type="domain" description="STAS" evidence="6">
    <location>
        <begin position="420"/>
        <end position="531"/>
    </location>
</feature>
<dbReference type="CDD" id="cd07042">
    <property type="entry name" value="STAS_SulP_like_sulfate_transporter"/>
    <property type="match status" value="1"/>
</dbReference>
<evidence type="ECO:0000313" key="7">
    <source>
        <dbReference type="EMBL" id="MBC2396998.1"/>
    </source>
</evidence>
<feature type="transmembrane region" description="Helical" evidence="5">
    <location>
        <begin position="289"/>
        <end position="307"/>
    </location>
</feature>
<gene>
    <name evidence="7" type="ORF">HGG79_04275</name>
</gene>
<dbReference type="InterPro" id="IPR036513">
    <property type="entry name" value="STAS_dom_sf"/>
</dbReference>
<comment type="subcellular location">
    <subcellularLocation>
        <location evidence="1">Membrane</location>
        <topology evidence="1">Multi-pass membrane protein</topology>
    </subcellularLocation>
</comment>
<feature type="transmembrane region" description="Helical" evidence="5">
    <location>
        <begin position="55"/>
        <end position="88"/>
    </location>
</feature>
<dbReference type="Pfam" id="PF00916">
    <property type="entry name" value="Sulfate_transp"/>
    <property type="match status" value="1"/>
</dbReference>
<comment type="caution">
    <text evidence="7">The sequence shown here is derived from an EMBL/GenBank/DDBJ whole genome shotgun (WGS) entry which is preliminary data.</text>
</comment>
<evidence type="ECO:0000256" key="5">
    <source>
        <dbReference type="SAM" id="Phobius"/>
    </source>
</evidence>
<feature type="transmembrane region" description="Helical" evidence="5">
    <location>
        <begin position="121"/>
        <end position="141"/>
    </location>
</feature>
<dbReference type="Proteomes" id="UP000563151">
    <property type="component" value="Unassembled WGS sequence"/>
</dbReference>
<feature type="transmembrane region" description="Helical" evidence="5">
    <location>
        <begin position="343"/>
        <end position="360"/>
    </location>
</feature>
<dbReference type="PANTHER" id="PTHR11814">
    <property type="entry name" value="SULFATE TRANSPORTER"/>
    <property type="match status" value="1"/>
</dbReference>
<evidence type="ECO:0000256" key="4">
    <source>
        <dbReference type="ARBA" id="ARBA00023136"/>
    </source>
</evidence>
<dbReference type="GO" id="GO:0016020">
    <property type="term" value="C:membrane"/>
    <property type="evidence" value="ECO:0007669"/>
    <property type="project" value="UniProtKB-SubCell"/>
</dbReference>
<keyword evidence="2 5" id="KW-0812">Transmembrane</keyword>
<dbReference type="InterPro" id="IPR001902">
    <property type="entry name" value="SLC26A/SulP_fam"/>
</dbReference>
<dbReference type="GO" id="GO:0055085">
    <property type="term" value="P:transmembrane transport"/>
    <property type="evidence" value="ECO:0007669"/>
    <property type="project" value="InterPro"/>
</dbReference>
<sequence>MFMPKLFSIAKEEGLEKGQLMKDFIAGIIVAIIALPLSVALAISSGVSPEKGLITAIIAGFFISLLGGSKVQIGGPTGAFVVIVYGIIQKYGIEGLTIATIMAGVFLIIFGLLKFGDLVKYIPYTITIGFTAGIAVVLFSTQIKDFLGLSINKVPSEFLPKWYSYITNLNTLSYSTVIIGLVSLLTIIYWPRINKTIPGSLVALIVATVAVKLLNLPVETIGSRFGQISSSIPKPVIPNMNMEVIKGLIGPAMTIAILAGIESLLSAVVADGMIRDKHDSNAELVAQGVANIVSALFGGIPATGAIARTAANVKNGGKTPIAGIIHAITLLFIMLIFMPYAKLIPMTTLGAILIVVSYNMSNWRTFKELLKAPRGEVAVLLTTFTLTVVFDLVVAIEIGMVLSMFLFMKKMCDHTKISPIISEKELDNKVLLYEIRGPFFFAVSQNLKDVLNEIKSETRVVILNMNKVPVMDASAYNTLNDIYSHCKKNNIKLIYSEVQEQPMRLIKRMSNFAKQEEKRFFSSLNEALSEARELISIKSMS</sequence>
<proteinExistence type="predicted"/>
<feature type="transmembrane region" description="Helical" evidence="5">
    <location>
        <begin position="162"/>
        <end position="190"/>
    </location>
</feature>
<evidence type="ECO:0000259" key="6">
    <source>
        <dbReference type="PROSITE" id="PS50801"/>
    </source>
</evidence>
<dbReference type="SUPFAM" id="SSF52091">
    <property type="entry name" value="SpoIIaa-like"/>
    <property type="match status" value="1"/>
</dbReference>